<protein>
    <submittedName>
        <fullName evidence="1">Uncharacterized protein</fullName>
    </submittedName>
</protein>
<evidence type="ECO:0000313" key="2">
    <source>
        <dbReference type="Proteomes" id="UP000780801"/>
    </source>
</evidence>
<gene>
    <name evidence="1" type="ORF">BGW38_009128</name>
</gene>
<sequence>MSRSSPVSSAAFSPKIISVARPTPVATASAIPIPSPEAAMTIKIEDGDNERQTKDVENVLVETVEEAEDQEASMTPIPESG</sequence>
<feature type="non-terminal residue" evidence="1">
    <location>
        <position position="81"/>
    </location>
</feature>
<keyword evidence="2" id="KW-1185">Reference proteome</keyword>
<proteinExistence type="predicted"/>
<dbReference type="Proteomes" id="UP000780801">
    <property type="component" value="Unassembled WGS sequence"/>
</dbReference>
<dbReference type="AlphaFoldDB" id="A0A9P6FIT5"/>
<reference evidence="1" key="1">
    <citation type="journal article" date="2020" name="Fungal Divers.">
        <title>Resolving the Mortierellaceae phylogeny through synthesis of multi-gene phylogenetics and phylogenomics.</title>
        <authorList>
            <person name="Vandepol N."/>
            <person name="Liber J."/>
            <person name="Desiro A."/>
            <person name="Na H."/>
            <person name="Kennedy M."/>
            <person name="Barry K."/>
            <person name="Grigoriev I.V."/>
            <person name="Miller A.N."/>
            <person name="O'Donnell K."/>
            <person name="Stajich J.E."/>
            <person name="Bonito G."/>
        </authorList>
    </citation>
    <scope>NUCLEOTIDE SEQUENCE</scope>
    <source>
        <strain evidence="1">KOD1015</strain>
    </source>
</reference>
<comment type="caution">
    <text evidence="1">The sequence shown here is derived from an EMBL/GenBank/DDBJ whole genome shotgun (WGS) entry which is preliminary data.</text>
</comment>
<name>A0A9P6FIT5_9FUNG</name>
<evidence type="ECO:0000313" key="1">
    <source>
        <dbReference type="EMBL" id="KAF9558366.1"/>
    </source>
</evidence>
<accession>A0A9P6FIT5</accession>
<dbReference type="EMBL" id="JAABOA010006566">
    <property type="protein sequence ID" value="KAF9558366.1"/>
    <property type="molecule type" value="Genomic_DNA"/>
</dbReference>
<organism evidence="1 2">
    <name type="scientific">Lunasporangiospora selenospora</name>
    <dbReference type="NCBI Taxonomy" id="979761"/>
    <lineage>
        <taxon>Eukaryota</taxon>
        <taxon>Fungi</taxon>
        <taxon>Fungi incertae sedis</taxon>
        <taxon>Mucoromycota</taxon>
        <taxon>Mortierellomycotina</taxon>
        <taxon>Mortierellomycetes</taxon>
        <taxon>Mortierellales</taxon>
        <taxon>Mortierellaceae</taxon>
        <taxon>Lunasporangiospora</taxon>
    </lineage>
</organism>